<dbReference type="NCBIfam" id="TIGR00453">
    <property type="entry name" value="ispD"/>
    <property type="match status" value="1"/>
</dbReference>
<dbReference type="InterPro" id="IPR050088">
    <property type="entry name" value="IspD/TarI_cytidylyltransf_bact"/>
</dbReference>
<dbReference type="RefSeq" id="WP_204907476.1">
    <property type="nucleotide sequence ID" value="NZ_JACJKS010000032.1"/>
</dbReference>
<dbReference type="FunFam" id="3.90.550.10:FF:000003">
    <property type="entry name" value="2-C-methyl-D-erythritol 4-phosphate cytidylyltransferase"/>
    <property type="match status" value="1"/>
</dbReference>
<dbReference type="EC" id="2.7.7.60" evidence="4"/>
<dbReference type="GO" id="GO:0019288">
    <property type="term" value="P:isopentenyl diphosphate biosynthetic process, methylerythritol 4-phosphate pathway"/>
    <property type="evidence" value="ECO:0007669"/>
    <property type="project" value="UniProtKB-UniRule"/>
</dbReference>
<dbReference type="Pfam" id="PF01128">
    <property type="entry name" value="IspD"/>
    <property type="match status" value="1"/>
</dbReference>
<reference evidence="5" key="2">
    <citation type="journal article" date="2021" name="Sci. Rep.">
        <title>The distribution of antibiotic resistance genes in chicken gut microbiota commensals.</title>
        <authorList>
            <person name="Juricova H."/>
            <person name="Matiasovicova J."/>
            <person name="Kubasova T."/>
            <person name="Cejkova D."/>
            <person name="Rychlik I."/>
        </authorList>
    </citation>
    <scope>NUCLEOTIDE SEQUENCE</scope>
    <source>
        <strain evidence="5">An582</strain>
    </source>
</reference>
<dbReference type="PANTHER" id="PTHR32125:SF4">
    <property type="entry name" value="2-C-METHYL-D-ERYTHRITOL 4-PHOSPHATE CYTIDYLYLTRANSFERASE, CHLOROPLASTIC"/>
    <property type="match status" value="1"/>
</dbReference>
<comment type="similarity">
    <text evidence="4">Belongs to the IspD/TarI cytidylyltransferase family. IspD subfamily.</text>
</comment>
<dbReference type="CDD" id="cd02516">
    <property type="entry name" value="CDP-ME_synthetase"/>
    <property type="match status" value="1"/>
</dbReference>
<feature type="site" description="Positions MEP for the nucleophilic attack" evidence="4">
    <location>
        <position position="167"/>
    </location>
</feature>
<comment type="catalytic activity">
    <reaction evidence="4">
        <text>2-C-methyl-D-erythritol 4-phosphate + CTP + H(+) = 4-CDP-2-C-methyl-D-erythritol + diphosphate</text>
        <dbReference type="Rhea" id="RHEA:13429"/>
        <dbReference type="ChEBI" id="CHEBI:15378"/>
        <dbReference type="ChEBI" id="CHEBI:33019"/>
        <dbReference type="ChEBI" id="CHEBI:37563"/>
        <dbReference type="ChEBI" id="CHEBI:57823"/>
        <dbReference type="ChEBI" id="CHEBI:58262"/>
        <dbReference type="EC" id="2.7.7.60"/>
    </reaction>
</comment>
<dbReference type="InterPro" id="IPR001228">
    <property type="entry name" value="IspD"/>
</dbReference>
<dbReference type="SUPFAM" id="SSF53448">
    <property type="entry name" value="Nucleotide-diphospho-sugar transferases"/>
    <property type="match status" value="1"/>
</dbReference>
<evidence type="ECO:0000256" key="2">
    <source>
        <dbReference type="ARBA" id="ARBA00022695"/>
    </source>
</evidence>
<keyword evidence="3 4" id="KW-0414">Isoprene biosynthesis</keyword>
<sequence length="248" mass="28151">MSVTGKEKKTCTAILLAGGQGKRMGTDTQKQYLLIRGYPVLYYSLRTFQQSEIIDDVILVTGSGQTDYVRREFVERYGFSKVSRIVEGGRERYDSVWEGLKAAQDAGIADDSYIFIHDSARPFLTEEILERAYEDVERNRACVVGVPSKDTVKIVDRENFAAETPDRKYVWVIQTPQVFEASLIIEAYGKMMSRETVCATDDAMAVENELHIPVHMTMGSYENIKITTPEDLDIAQIFAQRCFPDLQE</sequence>
<protein>
    <recommendedName>
        <fullName evidence="4">2-C-methyl-D-erythritol 4-phosphate cytidylyltransferase</fullName>
        <ecNumber evidence="4">2.7.7.60</ecNumber>
    </recommendedName>
    <alternativeName>
        <fullName evidence="4">4-diphosphocytidyl-2C-methyl-D-erythritol synthase</fullName>
    </alternativeName>
    <alternativeName>
        <fullName evidence="4">MEP cytidylyltransferase</fullName>
        <shortName evidence="4">MCT</shortName>
    </alternativeName>
</protein>
<dbReference type="GO" id="GO:0050518">
    <property type="term" value="F:2-C-methyl-D-erythritol 4-phosphate cytidylyltransferase activity"/>
    <property type="evidence" value="ECO:0007669"/>
    <property type="project" value="UniProtKB-UniRule"/>
</dbReference>
<comment type="caution">
    <text evidence="5">The sequence shown here is derived from an EMBL/GenBank/DDBJ whole genome shotgun (WGS) entry which is preliminary data.</text>
</comment>
<dbReference type="InterPro" id="IPR034683">
    <property type="entry name" value="IspD/TarI"/>
</dbReference>
<evidence type="ECO:0000313" key="6">
    <source>
        <dbReference type="Proteomes" id="UP000705508"/>
    </source>
</evidence>
<dbReference type="HAMAP" id="MF_00108">
    <property type="entry name" value="IspD"/>
    <property type="match status" value="1"/>
</dbReference>
<proteinExistence type="inferred from homology"/>
<dbReference type="Proteomes" id="UP000705508">
    <property type="component" value="Unassembled WGS sequence"/>
</dbReference>
<accession>A0A939BI17</accession>
<dbReference type="Gene3D" id="3.90.550.10">
    <property type="entry name" value="Spore Coat Polysaccharide Biosynthesis Protein SpsA, Chain A"/>
    <property type="match status" value="1"/>
</dbReference>
<keyword evidence="2 4" id="KW-0548">Nucleotidyltransferase</keyword>
<comment type="pathway">
    <text evidence="4">Isoprenoid biosynthesis; isopentenyl diphosphate biosynthesis via DXP pathway; isopentenyl diphosphate from 1-deoxy-D-xylulose 5-phosphate: step 2/6.</text>
</comment>
<reference evidence="5" key="1">
    <citation type="submission" date="2020-08" db="EMBL/GenBank/DDBJ databases">
        <authorList>
            <person name="Cejkova D."/>
            <person name="Kubasova T."/>
            <person name="Jahodarova E."/>
            <person name="Rychlik I."/>
        </authorList>
    </citation>
    <scope>NUCLEOTIDE SEQUENCE</scope>
    <source>
        <strain evidence="5">An582</strain>
    </source>
</reference>
<feature type="site" description="Transition state stabilizer" evidence="4">
    <location>
        <position position="23"/>
    </location>
</feature>
<evidence type="ECO:0000313" key="5">
    <source>
        <dbReference type="EMBL" id="MBM6949481.1"/>
    </source>
</evidence>
<dbReference type="EMBL" id="JACJKS010000032">
    <property type="protein sequence ID" value="MBM6949481.1"/>
    <property type="molecule type" value="Genomic_DNA"/>
</dbReference>
<dbReference type="AlphaFoldDB" id="A0A939BI17"/>
<name>A0A939BI17_9CLOT</name>
<evidence type="ECO:0000256" key="1">
    <source>
        <dbReference type="ARBA" id="ARBA00022679"/>
    </source>
</evidence>
<keyword evidence="1 4" id="KW-0808">Transferase</keyword>
<evidence type="ECO:0000256" key="4">
    <source>
        <dbReference type="HAMAP-Rule" id="MF_00108"/>
    </source>
</evidence>
<comment type="function">
    <text evidence="4">Catalyzes the formation of 4-diphosphocytidyl-2-C-methyl-D-erythritol from CTP and 2-C-methyl-D-erythritol 4-phosphate (MEP).</text>
</comment>
<dbReference type="InterPro" id="IPR029044">
    <property type="entry name" value="Nucleotide-diphossugar_trans"/>
</dbReference>
<feature type="site" description="Transition state stabilizer" evidence="4">
    <location>
        <position position="30"/>
    </location>
</feature>
<organism evidence="5 6">
    <name type="scientific">Mordavella massiliensis</name>
    <dbReference type="NCBI Taxonomy" id="1871024"/>
    <lineage>
        <taxon>Bacteria</taxon>
        <taxon>Bacillati</taxon>
        <taxon>Bacillota</taxon>
        <taxon>Clostridia</taxon>
        <taxon>Eubacteriales</taxon>
        <taxon>Clostridiaceae</taxon>
        <taxon>Mordavella</taxon>
    </lineage>
</organism>
<evidence type="ECO:0000256" key="3">
    <source>
        <dbReference type="ARBA" id="ARBA00023229"/>
    </source>
</evidence>
<feature type="site" description="Positions MEP for the nucleophilic attack" evidence="4">
    <location>
        <position position="225"/>
    </location>
</feature>
<dbReference type="PANTHER" id="PTHR32125">
    <property type="entry name" value="2-C-METHYL-D-ERYTHRITOL 4-PHOSPHATE CYTIDYLYLTRANSFERASE, CHLOROPLASTIC"/>
    <property type="match status" value="1"/>
</dbReference>
<gene>
    <name evidence="4 5" type="primary">ispD</name>
    <name evidence="5" type="ORF">H6A20_12675</name>
</gene>